<evidence type="ECO:0000313" key="5">
    <source>
        <dbReference type="Proteomes" id="UP000663801"/>
    </source>
</evidence>
<dbReference type="InterPro" id="IPR052913">
    <property type="entry name" value="Glycopeptide_resist_protein"/>
</dbReference>
<organism evidence="4 5">
    <name type="scientific">Nakamurella flavida</name>
    <dbReference type="NCBI Taxonomy" id="363630"/>
    <lineage>
        <taxon>Bacteria</taxon>
        <taxon>Bacillati</taxon>
        <taxon>Actinomycetota</taxon>
        <taxon>Actinomycetes</taxon>
        <taxon>Nakamurellales</taxon>
        <taxon>Nakamurellaceae</taxon>
        <taxon>Nakamurella</taxon>
    </lineage>
</organism>
<feature type="domain" description="YoaR-like putative peptidoglycan binding" evidence="3">
    <location>
        <begin position="304"/>
        <end position="369"/>
    </location>
</feature>
<evidence type="ECO:0000259" key="3">
    <source>
        <dbReference type="Pfam" id="PF12229"/>
    </source>
</evidence>
<keyword evidence="5" id="KW-1185">Reference proteome</keyword>
<proteinExistence type="predicted"/>
<dbReference type="InterPro" id="IPR022029">
    <property type="entry name" value="YoaR-like_PG-bd"/>
</dbReference>
<dbReference type="RefSeq" id="WP_205258112.1">
    <property type="nucleotide sequence ID" value="NZ_BAAAPV010000002.1"/>
</dbReference>
<dbReference type="PANTHER" id="PTHR35788">
    <property type="entry name" value="EXPORTED PROTEIN-RELATED"/>
    <property type="match status" value="1"/>
</dbReference>
<dbReference type="InterPro" id="IPR007391">
    <property type="entry name" value="Vancomycin_resist_VanW"/>
</dbReference>
<feature type="region of interest" description="Disordered" evidence="1">
    <location>
        <begin position="1"/>
        <end position="55"/>
    </location>
</feature>
<evidence type="ECO:0000256" key="2">
    <source>
        <dbReference type="SAM" id="Phobius"/>
    </source>
</evidence>
<evidence type="ECO:0000256" key="1">
    <source>
        <dbReference type="SAM" id="MobiDB-lite"/>
    </source>
</evidence>
<protein>
    <submittedName>
        <fullName evidence="4">VanW family protein</fullName>
    </submittedName>
</protein>
<name>A0A938YR98_9ACTN</name>
<dbReference type="Pfam" id="PF12229">
    <property type="entry name" value="PG_binding_4"/>
    <property type="match status" value="1"/>
</dbReference>
<keyword evidence="2" id="KW-1133">Transmembrane helix</keyword>
<evidence type="ECO:0000313" key="4">
    <source>
        <dbReference type="EMBL" id="MBM9477994.1"/>
    </source>
</evidence>
<comment type="caution">
    <text evidence="4">The sequence shown here is derived from an EMBL/GenBank/DDBJ whole genome shotgun (WGS) entry which is preliminary data.</text>
</comment>
<feature type="region of interest" description="Disordered" evidence="1">
    <location>
        <begin position="621"/>
        <end position="642"/>
    </location>
</feature>
<reference evidence="4" key="1">
    <citation type="submission" date="2021-01" db="EMBL/GenBank/DDBJ databases">
        <title>KCTC 19127 draft genome.</title>
        <authorList>
            <person name="An D."/>
        </authorList>
    </citation>
    <scope>NUCLEOTIDE SEQUENCE</scope>
    <source>
        <strain evidence="4">KCTC 19127</strain>
    </source>
</reference>
<dbReference type="Proteomes" id="UP000663801">
    <property type="component" value="Unassembled WGS sequence"/>
</dbReference>
<dbReference type="AlphaFoldDB" id="A0A938YR98"/>
<feature type="compositionally biased region" description="Basic and acidic residues" evidence="1">
    <location>
        <begin position="1"/>
        <end position="21"/>
    </location>
</feature>
<dbReference type="EMBL" id="JAERWL010000014">
    <property type="protein sequence ID" value="MBM9477994.1"/>
    <property type="molecule type" value="Genomic_DNA"/>
</dbReference>
<gene>
    <name evidence="4" type="ORF">JL107_16210</name>
</gene>
<keyword evidence="2" id="KW-0472">Membrane</keyword>
<dbReference type="Pfam" id="PF04294">
    <property type="entry name" value="VanW"/>
    <property type="match status" value="1"/>
</dbReference>
<feature type="transmembrane region" description="Helical" evidence="2">
    <location>
        <begin position="60"/>
        <end position="79"/>
    </location>
</feature>
<keyword evidence="2" id="KW-0812">Transmembrane</keyword>
<accession>A0A938YR98</accession>
<sequence>MSDDRVPGPIDHESPEPDRPAQGDGTVPVQDAAADPSVGQGEPDRSDEPGGTSARRRPGVVVAAVVGALVGVVALLYLINLGTTSGEIERNTSIGGVQVGGLTPEEARTQLADHLGGDTYGASVTLQTASGPVEFVPQDNGLTYDVAATVAAAPLRAADPVSWVRSFFTERTVDAQVGIDDAAFTGWLTSTAAATDVAAVEGDVRLDGTTVVQVDPVVGSAIDVPAAAAALEQAWRAGPQAFQAATLPLVQSPVRAGAQATQAAADQLRAAVSAPLVLDAGGTTVERTAADIAAVTTVTPDAADGFTVAVDTATLRAPVTPQVEATQTAPADASVAIVADAPVITPSTDGRTVDWNATQAAMSGAVLAADPAARAVPVVYVSAAPALSTAQVQALGINEVIGEFTTGGFASNSGENIRVVAEKVNGAIVQPGATFSLNDFTGQRTSAEGYVPAAVIQEGRISSAVGGGISQFSTTLYNAGYFAGMGDVTHTPHSFYISRYPPGREATVYDGEIDMAFSNDYPTGVLIQTIWTPDDITVRLWGTKHVEVESVTGDRFDTTPPERVVIPYGESCSASGGTNGFSIVDTRIIRDLNGAEIRRENFTTVYNGQQNIVCAPAPARATPSTTAAPTTAAEVPPAAAGG</sequence>
<dbReference type="PANTHER" id="PTHR35788:SF1">
    <property type="entry name" value="EXPORTED PROTEIN"/>
    <property type="match status" value="1"/>
</dbReference>